<gene>
    <name evidence="1" type="ORF">SAMN05216522_102347</name>
</gene>
<dbReference type="OrthoDB" id="9802881at2"/>
<dbReference type="GO" id="GO:0016020">
    <property type="term" value="C:membrane"/>
    <property type="evidence" value="ECO:0007669"/>
    <property type="project" value="GOC"/>
</dbReference>
<dbReference type="Pfam" id="PF05704">
    <property type="entry name" value="Caps_synth"/>
    <property type="match status" value="1"/>
</dbReference>
<dbReference type="InterPro" id="IPR029044">
    <property type="entry name" value="Nucleotide-diphossugar_trans"/>
</dbReference>
<dbReference type="RefSeq" id="WP_092673386.1">
    <property type="nucleotide sequence ID" value="NZ_FOGC01000002.1"/>
</dbReference>
<accession>A0A1H9FL22</accession>
<dbReference type="AlphaFoldDB" id="A0A1H9FL22"/>
<dbReference type="InterPro" id="IPR008441">
    <property type="entry name" value="AfumC-like_glycosyl_Trfase"/>
</dbReference>
<dbReference type="PANTHER" id="PTHR32385">
    <property type="entry name" value="MANNOSYL PHOSPHORYLINOSITOL CERAMIDE SYNTHASE"/>
    <property type="match status" value="1"/>
</dbReference>
<dbReference type="SUPFAM" id="SSF53448">
    <property type="entry name" value="Nucleotide-diphospho-sugar transferases"/>
    <property type="match status" value="1"/>
</dbReference>
<dbReference type="STRING" id="988801.SAMN05216522_102347"/>
<evidence type="ECO:0000313" key="2">
    <source>
        <dbReference type="Proteomes" id="UP000242515"/>
    </source>
</evidence>
<dbReference type="EMBL" id="FOGC01000002">
    <property type="protein sequence ID" value="SEQ38183.1"/>
    <property type="molecule type" value="Genomic_DNA"/>
</dbReference>
<organism evidence="1 2">
    <name type="scientific">Rosenbergiella nectarea</name>
    <dbReference type="NCBI Taxonomy" id="988801"/>
    <lineage>
        <taxon>Bacteria</taxon>
        <taxon>Pseudomonadati</taxon>
        <taxon>Pseudomonadota</taxon>
        <taxon>Gammaproteobacteria</taxon>
        <taxon>Enterobacterales</taxon>
        <taxon>Erwiniaceae</taxon>
        <taxon>Rosenbergiella</taxon>
    </lineage>
</organism>
<dbReference type="GO" id="GO:0000030">
    <property type="term" value="F:mannosyltransferase activity"/>
    <property type="evidence" value="ECO:0007669"/>
    <property type="project" value="TreeGrafter"/>
</dbReference>
<keyword evidence="2" id="KW-1185">Reference proteome</keyword>
<dbReference type="PANTHER" id="PTHR32385:SF15">
    <property type="entry name" value="INOSITOL PHOSPHOCERAMIDE MANNOSYLTRANSFERASE 1"/>
    <property type="match status" value="1"/>
</dbReference>
<dbReference type="Proteomes" id="UP000242515">
    <property type="component" value="Unassembled WGS sequence"/>
</dbReference>
<evidence type="ECO:0000313" key="1">
    <source>
        <dbReference type="EMBL" id="SEQ38183.1"/>
    </source>
</evidence>
<reference evidence="2" key="1">
    <citation type="submission" date="2016-10" db="EMBL/GenBank/DDBJ databases">
        <authorList>
            <person name="Varghese N."/>
            <person name="Submissions S."/>
        </authorList>
    </citation>
    <scope>NUCLEOTIDE SEQUENCE [LARGE SCALE GENOMIC DNA]</scope>
    <source>
        <strain evidence="2">8N4</strain>
    </source>
</reference>
<protein>
    <submittedName>
        <fullName evidence="1">Capsular polysaccharide synthesis protein</fullName>
    </submittedName>
</protein>
<sequence length="325" mass="38638">MNLSLKEIKVRLLDCLRGIYTRIAIVLNLQKKVVECKNEYNPLVKNGNAKNIPLPKNIWLYWNDTPPEIVLNCLKLVKNLHPEWNVYFLNKDTIYKFVDLNFEDIKAVTHQQQSDAIRLELLYKYGGIWLDASVIVFNSFDKFKSTIDNQNVDLLGFYREVNLIDRSNPVMENWFIVARPQSSAIKLWRDEFHRSLLIGVKSYVDNTRVLKPQALANLYDPYYLVCYVAFQNILPKINSYIMYDCDKNAFNYHMTGGFRNWLFKRNRWGKYNLIRNFFLNKHPNIMPDMIKLTGKDRELFNKYLKNRIFTRHSMASKIIKLLEDK</sequence>
<dbReference type="Gene3D" id="3.90.550.20">
    <property type="match status" value="1"/>
</dbReference>
<proteinExistence type="predicted"/>
<dbReference type="GO" id="GO:0051999">
    <property type="term" value="P:mannosyl-inositol phosphorylceramide biosynthetic process"/>
    <property type="evidence" value="ECO:0007669"/>
    <property type="project" value="TreeGrafter"/>
</dbReference>
<dbReference type="InterPro" id="IPR051706">
    <property type="entry name" value="Glycosyltransferase_domain"/>
</dbReference>
<name>A0A1H9FL22_9GAMM</name>